<comment type="caution">
    <text evidence="2">The sequence shown here is derived from an EMBL/GenBank/DDBJ whole genome shotgun (WGS) entry which is preliminary data.</text>
</comment>
<feature type="transmembrane region" description="Helical" evidence="1">
    <location>
        <begin position="119"/>
        <end position="137"/>
    </location>
</feature>
<feature type="transmembrane region" description="Helical" evidence="1">
    <location>
        <begin position="93"/>
        <end position="113"/>
    </location>
</feature>
<sequence length="139" mass="16477">MVKRYPICRSLFLYLLGILCVYYSHILLSLDYLAWFAAITEKKNRLFIYLLANHAFGGVAMAVTGFVLLFYLAYTAASKLLYHRHIIPRLRMLILFWIFLLFASLIYHSIFLYQISISLLFFSISIFFFFLIARYLIFP</sequence>
<keyword evidence="1" id="KW-1133">Transmembrane helix</keyword>
<dbReference type="AlphaFoldDB" id="A0A841KU27"/>
<keyword evidence="1" id="KW-0812">Transmembrane</keyword>
<reference evidence="2 3" key="1">
    <citation type="submission" date="2020-08" db="EMBL/GenBank/DDBJ databases">
        <title>Genomic Encyclopedia of Type Strains, Phase IV (KMG-IV): sequencing the most valuable type-strain genomes for metagenomic binning, comparative biology and taxonomic classification.</title>
        <authorList>
            <person name="Goeker M."/>
        </authorList>
    </citation>
    <scope>NUCLEOTIDE SEQUENCE [LARGE SCALE GENOMIC DNA]</scope>
    <source>
        <strain evidence="2 3">DSM 103526</strain>
    </source>
</reference>
<evidence type="ECO:0000256" key="1">
    <source>
        <dbReference type="SAM" id="Phobius"/>
    </source>
</evidence>
<keyword evidence="1" id="KW-0472">Membrane</keyword>
<dbReference type="Proteomes" id="UP000579281">
    <property type="component" value="Unassembled WGS sequence"/>
</dbReference>
<evidence type="ECO:0000313" key="2">
    <source>
        <dbReference type="EMBL" id="MBB6217096.1"/>
    </source>
</evidence>
<accession>A0A841KU27</accession>
<organism evidence="2 3">
    <name type="scientific">Anaerosolibacter carboniphilus</name>
    <dbReference type="NCBI Taxonomy" id="1417629"/>
    <lineage>
        <taxon>Bacteria</taxon>
        <taxon>Bacillati</taxon>
        <taxon>Bacillota</taxon>
        <taxon>Clostridia</taxon>
        <taxon>Peptostreptococcales</taxon>
        <taxon>Thermotaleaceae</taxon>
        <taxon>Anaerosolibacter</taxon>
    </lineage>
</organism>
<proteinExistence type="predicted"/>
<gene>
    <name evidence="2" type="ORF">HNQ80_003202</name>
</gene>
<dbReference type="EMBL" id="JACHEN010000020">
    <property type="protein sequence ID" value="MBB6217096.1"/>
    <property type="molecule type" value="Genomic_DNA"/>
</dbReference>
<feature type="transmembrane region" description="Helical" evidence="1">
    <location>
        <begin position="12"/>
        <end position="35"/>
    </location>
</feature>
<feature type="transmembrane region" description="Helical" evidence="1">
    <location>
        <begin position="47"/>
        <end position="72"/>
    </location>
</feature>
<keyword evidence="3" id="KW-1185">Reference proteome</keyword>
<name>A0A841KU27_9FIRM</name>
<evidence type="ECO:0000313" key="3">
    <source>
        <dbReference type="Proteomes" id="UP000579281"/>
    </source>
</evidence>
<protein>
    <submittedName>
        <fullName evidence="2">Uncharacterized protein</fullName>
    </submittedName>
</protein>